<evidence type="ECO:0000313" key="2">
    <source>
        <dbReference type="EMBL" id="CAI2375023.1"/>
    </source>
</evidence>
<keyword evidence="3" id="KW-1185">Reference proteome</keyword>
<evidence type="ECO:0000256" key="1">
    <source>
        <dbReference type="SAM" id="Phobius"/>
    </source>
</evidence>
<name>A0AAD2D022_EUPCR</name>
<organism evidence="2 3">
    <name type="scientific">Euplotes crassus</name>
    <dbReference type="NCBI Taxonomy" id="5936"/>
    <lineage>
        <taxon>Eukaryota</taxon>
        <taxon>Sar</taxon>
        <taxon>Alveolata</taxon>
        <taxon>Ciliophora</taxon>
        <taxon>Intramacronucleata</taxon>
        <taxon>Spirotrichea</taxon>
        <taxon>Hypotrichia</taxon>
        <taxon>Euplotida</taxon>
        <taxon>Euplotidae</taxon>
        <taxon>Moneuplotes</taxon>
    </lineage>
</organism>
<feature type="transmembrane region" description="Helical" evidence="1">
    <location>
        <begin position="147"/>
        <end position="167"/>
    </location>
</feature>
<keyword evidence="1" id="KW-0472">Membrane</keyword>
<dbReference type="Proteomes" id="UP001295684">
    <property type="component" value="Unassembled WGS sequence"/>
</dbReference>
<protein>
    <submittedName>
        <fullName evidence="2">Uncharacterized protein</fullName>
    </submittedName>
</protein>
<gene>
    <name evidence="2" type="ORF">ECRASSUSDP1_LOCUS16383</name>
</gene>
<keyword evidence="1" id="KW-1133">Transmembrane helix</keyword>
<accession>A0AAD2D022</accession>
<sequence>MNCVNGHRFCYLCNYDHQQGTPCSKAKPCNLFYDEPRTLRCTNCKLIIQDWLIHGPDTLLCYSCGSTIRTPKMVMISNLGYLLLFLFLPVLYPYIIVKYLACKGERISLLGMIRVKKEGKENIEWSSECVLIASFAVVMSIFLMVLIFWIAMPILPLAYLALILNFCKQRDVAKKLKKDFDS</sequence>
<dbReference type="EMBL" id="CAMPGE010016469">
    <property type="protein sequence ID" value="CAI2375023.1"/>
    <property type="molecule type" value="Genomic_DNA"/>
</dbReference>
<reference evidence="2" key="1">
    <citation type="submission" date="2023-07" db="EMBL/GenBank/DDBJ databases">
        <authorList>
            <consortium name="AG Swart"/>
            <person name="Singh M."/>
            <person name="Singh A."/>
            <person name="Seah K."/>
            <person name="Emmerich C."/>
        </authorList>
    </citation>
    <scope>NUCLEOTIDE SEQUENCE</scope>
    <source>
        <strain evidence="2">DP1</strain>
    </source>
</reference>
<feature type="transmembrane region" description="Helical" evidence="1">
    <location>
        <begin position="79"/>
        <end position="101"/>
    </location>
</feature>
<evidence type="ECO:0000313" key="3">
    <source>
        <dbReference type="Proteomes" id="UP001295684"/>
    </source>
</evidence>
<comment type="caution">
    <text evidence="2">The sequence shown here is derived from an EMBL/GenBank/DDBJ whole genome shotgun (WGS) entry which is preliminary data.</text>
</comment>
<keyword evidence="1" id="KW-0812">Transmembrane</keyword>
<dbReference type="AlphaFoldDB" id="A0AAD2D022"/>
<proteinExistence type="predicted"/>